<keyword evidence="2" id="KW-0560">Oxidoreductase</keyword>
<protein>
    <submittedName>
        <fullName evidence="2">2,3-dihydroxyphenylpropionate 1,2-dioxygenase</fullName>
    </submittedName>
</protein>
<keyword evidence="3" id="KW-1185">Reference proteome</keyword>
<accession>A0A562J968</accession>
<dbReference type="GO" id="GO:0016702">
    <property type="term" value="F:oxidoreductase activity, acting on single donors with incorporation of molecular oxygen, incorporation of two atoms of oxygen"/>
    <property type="evidence" value="ECO:0007669"/>
    <property type="project" value="UniProtKB-ARBA"/>
</dbReference>
<dbReference type="GO" id="GO:0008198">
    <property type="term" value="F:ferrous iron binding"/>
    <property type="evidence" value="ECO:0007669"/>
    <property type="project" value="InterPro"/>
</dbReference>
<dbReference type="Gene3D" id="3.40.830.10">
    <property type="entry name" value="LigB-like"/>
    <property type="match status" value="1"/>
</dbReference>
<evidence type="ECO:0000313" key="2">
    <source>
        <dbReference type="EMBL" id="TWH79677.1"/>
    </source>
</evidence>
<proteinExistence type="predicted"/>
<dbReference type="CDD" id="cd07359">
    <property type="entry name" value="PCA_45_Doxase_B_like"/>
    <property type="match status" value="1"/>
</dbReference>
<name>A0A562J968_9BACI</name>
<dbReference type="RefSeq" id="WP_144545729.1">
    <property type="nucleotide sequence ID" value="NZ_CBCSDC010000045.1"/>
</dbReference>
<comment type="caution">
    <text evidence="2">The sequence shown here is derived from an EMBL/GenBank/DDBJ whole genome shotgun (WGS) entry which is preliminary data.</text>
</comment>
<dbReference type="OrthoDB" id="159752at2"/>
<sequence>MAEIIAGVAMSHSPMIMTNEAGSGEKGQRFLNKAAEMRKYLESSGADVIVLISDDHFNSYFYDHMPSFTIGIGECEGWGDWQLPKYQIPVQQELAKHILSTSLENNVDFAFTLKMKVDHGHTQGIYFLNPELKIPVVPIAVNTSAPPLPTMDRCFQVGEVIRKAIESWDQDLKVAIVASGGLSHWVPIPKIDSEKPEDQFLINVLKNGRQEIEQLDEYLKLRETNVTRIKSGPVNEQMDREFLRLVTEKDFTTIRNWGAAFVEENFGNGGQEIHNWLVLLGALQGFDADVAVYEPIPEWVTGMAVVQFSQPVEQKTGKTAEYEVSR</sequence>
<dbReference type="Pfam" id="PF02900">
    <property type="entry name" value="LigB"/>
    <property type="match status" value="1"/>
</dbReference>
<dbReference type="AlphaFoldDB" id="A0A562J968"/>
<dbReference type="Proteomes" id="UP000318667">
    <property type="component" value="Unassembled WGS sequence"/>
</dbReference>
<reference evidence="2 3" key="1">
    <citation type="journal article" date="2015" name="Stand. Genomic Sci.">
        <title>Genomic Encyclopedia of Bacterial and Archaeal Type Strains, Phase III: the genomes of soil and plant-associated and newly described type strains.</title>
        <authorList>
            <person name="Whitman W.B."/>
            <person name="Woyke T."/>
            <person name="Klenk H.P."/>
            <person name="Zhou Y."/>
            <person name="Lilburn T.G."/>
            <person name="Beck B.J."/>
            <person name="De Vos P."/>
            <person name="Vandamme P."/>
            <person name="Eisen J.A."/>
            <person name="Garrity G."/>
            <person name="Hugenholtz P."/>
            <person name="Kyrpides N.C."/>
        </authorList>
    </citation>
    <scope>NUCLEOTIDE SEQUENCE [LARGE SCALE GENOMIC DNA]</scope>
    <source>
        <strain evidence="2 3">CGMCC 1.10115</strain>
    </source>
</reference>
<gene>
    <name evidence="2" type="ORF">IQ19_04890</name>
</gene>
<evidence type="ECO:0000313" key="3">
    <source>
        <dbReference type="Proteomes" id="UP000318667"/>
    </source>
</evidence>
<feature type="domain" description="Extradiol ring-cleavage dioxygenase class III enzyme subunit B" evidence="1">
    <location>
        <begin position="9"/>
        <end position="302"/>
    </location>
</feature>
<dbReference type="EMBL" id="VLKI01000022">
    <property type="protein sequence ID" value="TWH79677.1"/>
    <property type="molecule type" value="Genomic_DNA"/>
</dbReference>
<dbReference type="SUPFAM" id="SSF53213">
    <property type="entry name" value="LigB-like"/>
    <property type="match status" value="1"/>
</dbReference>
<organism evidence="2 3">
    <name type="scientific">Cytobacillus oceanisediminis</name>
    <dbReference type="NCBI Taxonomy" id="665099"/>
    <lineage>
        <taxon>Bacteria</taxon>
        <taxon>Bacillati</taxon>
        <taxon>Bacillota</taxon>
        <taxon>Bacilli</taxon>
        <taxon>Bacillales</taxon>
        <taxon>Bacillaceae</taxon>
        <taxon>Cytobacillus</taxon>
    </lineage>
</organism>
<dbReference type="InterPro" id="IPR004183">
    <property type="entry name" value="Xdiol_dOase_suB"/>
</dbReference>
<keyword evidence="2" id="KW-0223">Dioxygenase</keyword>
<evidence type="ECO:0000259" key="1">
    <source>
        <dbReference type="Pfam" id="PF02900"/>
    </source>
</evidence>
<dbReference type="GeneID" id="65405963"/>